<reference evidence="1 2" key="1">
    <citation type="submission" date="2021-06" db="EMBL/GenBank/DDBJ databases">
        <title>Chromosome-level genome assembly of the red-tail catfish (Hemibagrus wyckioides).</title>
        <authorList>
            <person name="Shao F."/>
        </authorList>
    </citation>
    <scope>NUCLEOTIDE SEQUENCE [LARGE SCALE GENOMIC DNA]</scope>
    <source>
        <strain evidence="1">EC202008001</strain>
        <tissue evidence="1">Blood</tissue>
    </source>
</reference>
<name>A0A9D3N471_9TELE</name>
<keyword evidence="2" id="KW-1185">Reference proteome</keyword>
<organism evidence="1 2">
    <name type="scientific">Hemibagrus wyckioides</name>
    <dbReference type="NCBI Taxonomy" id="337641"/>
    <lineage>
        <taxon>Eukaryota</taxon>
        <taxon>Metazoa</taxon>
        <taxon>Chordata</taxon>
        <taxon>Craniata</taxon>
        <taxon>Vertebrata</taxon>
        <taxon>Euteleostomi</taxon>
        <taxon>Actinopterygii</taxon>
        <taxon>Neopterygii</taxon>
        <taxon>Teleostei</taxon>
        <taxon>Ostariophysi</taxon>
        <taxon>Siluriformes</taxon>
        <taxon>Bagridae</taxon>
        <taxon>Hemibagrus</taxon>
    </lineage>
</organism>
<proteinExistence type="predicted"/>
<gene>
    <name evidence="1" type="ORF">KOW79_021822</name>
</gene>
<sequence length="71" mass="8162">MLGSWILAVFCVCLFFLFIRIQRPKNFPPGPEPIPIPNIKNPLKDFERFAERYGNIYSLHSGRGQLLSLLA</sequence>
<accession>A0A9D3N471</accession>
<comment type="caution">
    <text evidence="1">The sequence shown here is derived from an EMBL/GenBank/DDBJ whole genome shotgun (WGS) entry which is preliminary data.</text>
</comment>
<protein>
    <submittedName>
        <fullName evidence="1">Uncharacterized protein</fullName>
    </submittedName>
</protein>
<dbReference type="Proteomes" id="UP000824219">
    <property type="component" value="Linkage Group LG28"/>
</dbReference>
<dbReference type="EMBL" id="JAHKSW010000028">
    <property type="protein sequence ID" value="KAG7314519.1"/>
    <property type="molecule type" value="Genomic_DNA"/>
</dbReference>
<dbReference type="AlphaFoldDB" id="A0A9D3N471"/>
<evidence type="ECO:0000313" key="1">
    <source>
        <dbReference type="EMBL" id="KAG7314519.1"/>
    </source>
</evidence>
<evidence type="ECO:0000313" key="2">
    <source>
        <dbReference type="Proteomes" id="UP000824219"/>
    </source>
</evidence>